<organism evidence="1 2">
    <name type="scientific">Phytophthora nicotianae P1569</name>
    <dbReference type="NCBI Taxonomy" id="1317065"/>
    <lineage>
        <taxon>Eukaryota</taxon>
        <taxon>Sar</taxon>
        <taxon>Stramenopiles</taxon>
        <taxon>Oomycota</taxon>
        <taxon>Peronosporomycetes</taxon>
        <taxon>Peronosporales</taxon>
        <taxon>Peronosporaceae</taxon>
        <taxon>Phytophthora</taxon>
    </lineage>
</organism>
<gene>
    <name evidence="1" type="ORF">F443_15058</name>
</gene>
<protein>
    <submittedName>
        <fullName evidence="1">Uncharacterized protein</fullName>
    </submittedName>
</protein>
<name>V9EJG9_PHYNI</name>
<keyword evidence="2" id="KW-1185">Reference proteome</keyword>
<accession>V9EJG9</accession>
<sequence length="315" mass="34804">MVPVPKLTLKLLIENVLGKWRSKEHVGAERSKADNSRAQFWFFLYFRQPASLGDLSPGPFLGNNKTVCTWYALLKPDSLETTGYAYGKTVSDAEHSQVGVERVSSGRWKDLGVCTTKKEIAGVGFRTVIEEGAMSGIGTYVGGAVCIARVTFSDDTSELDFREDEIHDLALETYALRPCRMSQAARRSVAMVLKKLSMTPVDESQDIPLYDSTSTSGCCCTVEKANEVMRSEQQPAGNLEEENIEQLGDSDDDLLSSGDPQHDLSSKMNEIGKRARDTEALQPSSEARLLVLRRRLGDDPEMIREIDQVIAFLPG</sequence>
<proteinExistence type="predicted"/>
<evidence type="ECO:0000313" key="2">
    <source>
        <dbReference type="Proteomes" id="UP000018721"/>
    </source>
</evidence>
<reference evidence="1 2" key="1">
    <citation type="submission" date="2013-11" db="EMBL/GenBank/DDBJ databases">
        <title>The Genome Sequence of Phytophthora parasitica P1569.</title>
        <authorList>
            <consortium name="The Broad Institute Genomics Platform"/>
            <person name="Russ C."/>
            <person name="Tyler B."/>
            <person name="Panabieres F."/>
            <person name="Shan W."/>
            <person name="Tripathy S."/>
            <person name="Grunwald N."/>
            <person name="Machado M."/>
            <person name="Johnson C.S."/>
            <person name="Arredondo F."/>
            <person name="Hong C."/>
            <person name="Coffey M."/>
            <person name="Young S.K."/>
            <person name="Zeng Q."/>
            <person name="Gargeya S."/>
            <person name="Fitzgerald M."/>
            <person name="Abouelleil A."/>
            <person name="Alvarado L."/>
            <person name="Chapman S.B."/>
            <person name="Gainer-Dewar J."/>
            <person name="Goldberg J."/>
            <person name="Griggs A."/>
            <person name="Gujja S."/>
            <person name="Hansen M."/>
            <person name="Howarth C."/>
            <person name="Imamovic A."/>
            <person name="Ireland A."/>
            <person name="Larimer J."/>
            <person name="McCowan C."/>
            <person name="Murphy C."/>
            <person name="Pearson M."/>
            <person name="Poon T.W."/>
            <person name="Priest M."/>
            <person name="Roberts A."/>
            <person name="Saif S."/>
            <person name="Shea T."/>
            <person name="Sykes S."/>
            <person name="Wortman J."/>
            <person name="Nusbaum C."/>
            <person name="Birren B."/>
        </authorList>
    </citation>
    <scope>NUCLEOTIDE SEQUENCE [LARGE SCALE GENOMIC DNA]</scope>
    <source>
        <strain evidence="1 2">P1569</strain>
    </source>
</reference>
<evidence type="ECO:0000313" key="1">
    <source>
        <dbReference type="EMBL" id="ETI39349.1"/>
    </source>
</evidence>
<dbReference type="HOGENOM" id="CLU_076762_0_0_1"/>
<dbReference type="AlphaFoldDB" id="V9EJG9"/>
<dbReference type="Proteomes" id="UP000018721">
    <property type="component" value="Unassembled WGS sequence"/>
</dbReference>
<comment type="caution">
    <text evidence="1">The sequence shown here is derived from an EMBL/GenBank/DDBJ whole genome shotgun (WGS) entry which is preliminary data.</text>
</comment>
<dbReference type="EMBL" id="ANIZ01002628">
    <property type="protein sequence ID" value="ETI39349.1"/>
    <property type="molecule type" value="Genomic_DNA"/>
</dbReference>